<organism evidence="4 5">
    <name type="scientific">Xenorhabdus mauleonii</name>
    <dbReference type="NCBI Taxonomy" id="351675"/>
    <lineage>
        <taxon>Bacteria</taxon>
        <taxon>Pseudomonadati</taxon>
        <taxon>Pseudomonadota</taxon>
        <taxon>Gammaproteobacteria</taxon>
        <taxon>Enterobacterales</taxon>
        <taxon>Morganellaceae</taxon>
        <taxon>Xenorhabdus</taxon>
    </lineage>
</organism>
<dbReference type="OrthoDB" id="6045457at2"/>
<sequence>MKLYISSPRRAINKGAITLIEAAIWLVLALVVLSVAVTQGGGLFNRNDASTEYNNAAEILNNTRAMTKTSGTYNFSTADAMTGALIQFGGAPANMTIVGTKSSGTAKLQNLWGGAVTVQPVTSAGGQKSSFSLTYASVPQEACITLATKLSAAPSIVITQVNGKSTNGPIAANAIGAQCTPDNGSAGQNTLIFTSNT</sequence>
<evidence type="ECO:0000259" key="2">
    <source>
        <dbReference type="Pfam" id="PF08805"/>
    </source>
</evidence>
<name>A0A1I3V4P6_9GAMM</name>
<dbReference type="RefSeq" id="WP_092512782.1">
    <property type="nucleotide sequence ID" value="NZ_CAWNQB010000013.1"/>
</dbReference>
<dbReference type="Proteomes" id="UP000198919">
    <property type="component" value="Unassembled WGS sequence"/>
</dbReference>
<dbReference type="InterPro" id="IPR045584">
    <property type="entry name" value="Pilin-like"/>
</dbReference>
<dbReference type="AlphaFoldDB" id="A0A1I3V4P6"/>
<gene>
    <name evidence="4" type="ORF">SAMN05421680_11938</name>
    <name evidence="3" type="ORF">Xmau_03834</name>
</gene>
<dbReference type="Pfam" id="PF08805">
    <property type="entry name" value="PilS"/>
    <property type="match status" value="1"/>
</dbReference>
<dbReference type="EMBL" id="FORG01000019">
    <property type="protein sequence ID" value="SFJ89883.1"/>
    <property type="molecule type" value="Genomic_DNA"/>
</dbReference>
<reference evidence="3 6" key="3">
    <citation type="journal article" date="2017" name="Nat. Microbiol.">
        <title>Natural product diversity associated with the nematode symbionts Photorhabdus and Xenorhabdus.</title>
        <authorList>
            <person name="Tobias N.J."/>
            <person name="Wolff H."/>
            <person name="Djahanschiri B."/>
            <person name="Grundmann F."/>
            <person name="Kronenwerth M."/>
            <person name="Shi Y.M."/>
            <person name="Simonyi S."/>
            <person name="Grun P."/>
            <person name="Shapiro-Ilan D."/>
            <person name="Pidot S.J."/>
            <person name="Stinear T.P."/>
            <person name="Ebersberger I."/>
            <person name="Bode H.B."/>
        </authorList>
    </citation>
    <scope>NUCLEOTIDE SEQUENCE [LARGE SCALE GENOMIC DNA]</scope>
    <source>
        <strain evidence="3 6">DSM 17908</strain>
    </source>
</reference>
<reference evidence="5" key="2">
    <citation type="submission" date="2016-10" db="EMBL/GenBank/DDBJ databases">
        <authorList>
            <person name="Varghese N."/>
            <person name="Submissions S."/>
        </authorList>
    </citation>
    <scope>NUCLEOTIDE SEQUENCE [LARGE SCALE GENOMIC DNA]</scope>
    <source>
        <strain evidence="5">DSM 17908</strain>
    </source>
</reference>
<evidence type="ECO:0000313" key="6">
    <source>
        <dbReference type="Proteomes" id="UP000224607"/>
    </source>
</evidence>
<dbReference type="SUPFAM" id="SSF54523">
    <property type="entry name" value="Pili subunits"/>
    <property type="match status" value="1"/>
</dbReference>
<reference evidence="4" key="1">
    <citation type="submission" date="2016-10" db="EMBL/GenBank/DDBJ databases">
        <authorList>
            <person name="de Groot N.N."/>
        </authorList>
    </citation>
    <scope>NUCLEOTIDE SEQUENCE [LARGE SCALE GENOMIC DNA]</scope>
    <source>
        <strain evidence="4">DSM 17908</strain>
    </source>
</reference>
<keyword evidence="6" id="KW-1185">Reference proteome</keyword>
<evidence type="ECO:0000313" key="3">
    <source>
        <dbReference type="EMBL" id="PHM37616.1"/>
    </source>
</evidence>
<evidence type="ECO:0000313" key="5">
    <source>
        <dbReference type="Proteomes" id="UP000198919"/>
    </source>
</evidence>
<accession>A0A1I3V4P6</accession>
<evidence type="ECO:0000313" key="4">
    <source>
        <dbReference type="EMBL" id="SFJ89883.1"/>
    </source>
</evidence>
<proteinExistence type="predicted"/>
<dbReference type="GO" id="GO:0016020">
    <property type="term" value="C:membrane"/>
    <property type="evidence" value="ECO:0007669"/>
    <property type="project" value="UniProtKB-SubCell"/>
</dbReference>
<dbReference type="Proteomes" id="UP000224607">
    <property type="component" value="Unassembled WGS sequence"/>
</dbReference>
<dbReference type="EMBL" id="NITY01000020">
    <property type="protein sequence ID" value="PHM37616.1"/>
    <property type="molecule type" value="Genomic_DNA"/>
</dbReference>
<feature type="domain" description="Type 4 secretion system PilS N-terminal" evidence="2">
    <location>
        <begin position="47"/>
        <end position="196"/>
    </location>
</feature>
<protein>
    <submittedName>
        <fullName evidence="4">PilS N terminal</fullName>
    </submittedName>
    <submittedName>
        <fullName evidence="3">Type IV pilus prepilin</fullName>
    </submittedName>
</protein>
<dbReference type="InterPro" id="IPR014911">
    <property type="entry name" value="PilS_N"/>
</dbReference>
<dbReference type="Gene3D" id="3.30.1690.10">
    <property type="entry name" value="TcpA-like pilin"/>
    <property type="match status" value="1"/>
</dbReference>
<evidence type="ECO:0000256" key="1">
    <source>
        <dbReference type="ARBA" id="ARBA00004370"/>
    </source>
</evidence>
<comment type="subcellular location">
    <subcellularLocation>
        <location evidence="1">Membrane</location>
    </subcellularLocation>
</comment>
<dbReference type="STRING" id="351675.SAMN05421680_11938"/>